<protein>
    <submittedName>
        <fullName evidence="1">Uncharacterized protein</fullName>
    </submittedName>
</protein>
<proteinExistence type="predicted"/>
<name>A0A6C0HPM5_9ZZZZ</name>
<accession>A0A6C0HPM5</accession>
<evidence type="ECO:0000313" key="1">
    <source>
        <dbReference type="EMBL" id="QHT82310.1"/>
    </source>
</evidence>
<dbReference type="EMBL" id="MN739998">
    <property type="protein sequence ID" value="QHT82310.1"/>
    <property type="molecule type" value="Genomic_DNA"/>
</dbReference>
<reference evidence="1" key="1">
    <citation type="journal article" date="2020" name="Nature">
        <title>Giant virus diversity and host interactions through global metagenomics.</title>
        <authorList>
            <person name="Schulz F."/>
            <person name="Roux S."/>
            <person name="Paez-Espino D."/>
            <person name="Jungbluth S."/>
            <person name="Walsh D.A."/>
            <person name="Denef V.J."/>
            <person name="McMahon K.D."/>
            <person name="Konstantinidis K.T."/>
            <person name="Eloe-Fadrosh E.A."/>
            <person name="Kyrpides N.C."/>
            <person name="Woyke T."/>
        </authorList>
    </citation>
    <scope>NUCLEOTIDE SEQUENCE</scope>
    <source>
        <strain evidence="1">GVMAG-M-3300023184-161</strain>
    </source>
</reference>
<sequence>MTTPPHFRDENDWEPIPESEIDRLQQTLYPHLRKLKISSTKPQRIQFVKDLLHLFTFQTPIFM</sequence>
<organism evidence="1">
    <name type="scientific">viral metagenome</name>
    <dbReference type="NCBI Taxonomy" id="1070528"/>
    <lineage>
        <taxon>unclassified sequences</taxon>
        <taxon>metagenomes</taxon>
        <taxon>organismal metagenomes</taxon>
    </lineage>
</organism>
<dbReference type="AlphaFoldDB" id="A0A6C0HPM5"/>